<dbReference type="Gene3D" id="2.40.50.140">
    <property type="entry name" value="Nucleic acid-binding proteins"/>
    <property type="match status" value="1"/>
</dbReference>
<dbReference type="InterPro" id="IPR022669">
    <property type="entry name" value="Ribosomal_uL2_C"/>
</dbReference>
<dbReference type="EMBL" id="JAWRVE010000068">
    <property type="protein sequence ID" value="KAL1864406.1"/>
    <property type="molecule type" value="Genomic_DNA"/>
</dbReference>
<evidence type="ECO:0000256" key="2">
    <source>
        <dbReference type="ARBA" id="ARBA00022980"/>
    </source>
</evidence>
<dbReference type="InterPro" id="IPR014726">
    <property type="entry name" value="Ribosomal_uL2_dom3"/>
</dbReference>
<evidence type="ECO:0000313" key="7">
    <source>
        <dbReference type="EMBL" id="KAL1864406.1"/>
    </source>
</evidence>
<evidence type="ECO:0000256" key="1">
    <source>
        <dbReference type="ARBA" id="ARBA00005636"/>
    </source>
</evidence>
<dbReference type="SUPFAM" id="SSF50249">
    <property type="entry name" value="Nucleic acid-binding proteins"/>
    <property type="match status" value="1"/>
</dbReference>
<evidence type="ECO:0000259" key="5">
    <source>
        <dbReference type="SMART" id="SM01382"/>
    </source>
</evidence>
<dbReference type="SUPFAM" id="SSF50104">
    <property type="entry name" value="Translation proteins SH3-like domain"/>
    <property type="match status" value="1"/>
</dbReference>
<dbReference type="Pfam" id="PF03947">
    <property type="entry name" value="Ribosomal_L2_C"/>
    <property type="match status" value="1"/>
</dbReference>
<name>A0ABR3WL86_9PEZI</name>
<dbReference type="Gene3D" id="2.30.30.30">
    <property type="match status" value="1"/>
</dbReference>
<evidence type="ECO:0000313" key="8">
    <source>
        <dbReference type="Proteomes" id="UP001583177"/>
    </source>
</evidence>
<feature type="region of interest" description="Disordered" evidence="4">
    <location>
        <begin position="94"/>
        <end position="118"/>
    </location>
</feature>
<dbReference type="InterPro" id="IPR008991">
    <property type="entry name" value="Translation_prot_SH3-like_sf"/>
</dbReference>
<dbReference type="InterPro" id="IPR002171">
    <property type="entry name" value="Ribosomal_uL2"/>
</dbReference>
<proteinExistence type="inferred from homology"/>
<feature type="domain" description="Large ribosomal subunit protein uL2 C-terminal" evidence="5">
    <location>
        <begin position="205"/>
        <end position="345"/>
    </location>
</feature>
<feature type="compositionally biased region" description="Basic residues" evidence="4">
    <location>
        <begin position="326"/>
        <end position="336"/>
    </location>
</feature>
<comment type="similarity">
    <text evidence="1">Belongs to the universal ribosomal protein uL2 family.</text>
</comment>
<feature type="region of interest" description="Disordered" evidence="4">
    <location>
        <begin position="319"/>
        <end position="351"/>
    </location>
</feature>
<dbReference type="Pfam" id="PF00181">
    <property type="entry name" value="Ribosomal_L2_N"/>
    <property type="match status" value="1"/>
</dbReference>
<dbReference type="InterPro" id="IPR005880">
    <property type="entry name" value="Ribosomal_uL2_bac/org-type"/>
</dbReference>
<reference evidence="7 8" key="1">
    <citation type="journal article" date="2024" name="IMA Fungus">
        <title>IMA Genome - F19 : A genome assembly and annotation guide to empower mycologists, including annotated draft genome sequences of Ceratocystis pirilliformis, Diaporthe australafricana, Fusarium ophioides, Paecilomyces lecythidis, and Sporothrix stenoceras.</title>
        <authorList>
            <person name="Aylward J."/>
            <person name="Wilson A.M."/>
            <person name="Visagie C.M."/>
            <person name="Spraker J."/>
            <person name="Barnes I."/>
            <person name="Buitendag C."/>
            <person name="Ceriani C."/>
            <person name="Del Mar Angel L."/>
            <person name="du Plessis D."/>
            <person name="Fuchs T."/>
            <person name="Gasser K."/>
            <person name="Kramer D."/>
            <person name="Li W."/>
            <person name="Munsamy K."/>
            <person name="Piso A."/>
            <person name="Price J.L."/>
            <person name="Sonnekus B."/>
            <person name="Thomas C."/>
            <person name="van der Nest A."/>
            <person name="van Dijk A."/>
            <person name="van Heerden A."/>
            <person name="van Vuuren N."/>
            <person name="Yilmaz N."/>
            <person name="Duong T.A."/>
            <person name="van der Merwe N.A."/>
            <person name="Wingfield M.J."/>
            <person name="Wingfield B.D."/>
        </authorList>
    </citation>
    <scope>NUCLEOTIDE SEQUENCE [LARGE SCALE GENOMIC DNA]</scope>
    <source>
        <strain evidence="7 8">CMW 18300</strain>
    </source>
</reference>
<dbReference type="Proteomes" id="UP001583177">
    <property type="component" value="Unassembled WGS sequence"/>
</dbReference>
<keyword evidence="3" id="KW-0687">Ribonucleoprotein</keyword>
<protein>
    <submittedName>
        <fullName evidence="7">Mitochondrial 54S ribosomal protein rml2</fullName>
    </submittedName>
</protein>
<dbReference type="SMART" id="SM01382">
    <property type="entry name" value="Ribosomal_L2_C"/>
    <property type="match status" value="1"/>
</dbReference>
<sequence>MFQPRIRPLASSIRSLLTSSNFARAYASKAPSLDKSTLPSLRTEESIQASLKTDEEQTVILRTYKPRTPGVRHLKRPINDHLWKGKPHRALTYPKKGQARGGRNNTGRVTVRHRGGGHKRRIRTVDFDRSAPGPHLVERIEYDPNRSAHIALLSNKANGKKSYIIAADGMRGGDVVHSYRAGIPKDLLDSMGGIIDPGVLASKTAHRGNCLPMHMIPVGTMIYCIGSKREGPARFCRSAGTYGVIASKEEETKDDGSKIVVGKHVNVRLQSGEVRKVDKDAIATIGVASNIHYNYTSLGKAGRSRWLGIRPTVRGLAMNTVDHPHGGGRGKSKGNRHPVSPWGTPAKGGYKTRVKHNINRFVVTPRVRNMGKRRDRKGGSS</sequence>
<dbReference type="InterPro" id="IPR022666">
    <property type="entry name" value="Ribosomal_uL2_RNA-bd_dom"/>
</dbReference>
<dbReference type="PANTHER" id="PTHR13691">
    <property type="entry name" value="RIBOSOMAL PROTEIN L2"/>
    <property type="match status" value="1"/>
</dbReference>
<keyword evidence="2 7" id="KW-0689">Ribosomal protein</keyword>
<dbReference type="InterPro" id="IPR012340">
    <property type="entry name" value="NA-bd_OB-fold"/>
</dbReference>
<accession>A0ABR3WL86</accession>
<gene>
    <name evidence="7" type="primary">RML2</name>
    <name evidence="7" type="ORF">Daus18300_007638</name>
</gene>
<evidence type="ECO:0000256" key="3">
    <source>
        <dbReference type="ARBA" id="ARBA00023274"/>
    </source>
</evidence>
<feature type="domain" description="Large ribosomal subunit protein uL2 RNA-binding" evidence="6">
    <location>
        <begin position="102"/>
        <end position="178"/>
    </location>
</feature>
<dbReference type="Gene3D" id="4.10.950.10">
    <property type="entry name" value="Ribosomal protein L2, domain 3"/>
    <property type="match status" value="1"/>
</dbReference>
<dbReference type="GO" id="GO:0005840">
    <property type="term" value="C:ribosome"/>
    <property type="evidence" value="ECO:0007669"/>
    <property type="project" value="UniProtKB-KW"/>
</dbReference>
<dbReference type="PANTHER" id="PTHR13691:SF5">
    <property type="entry name" value="LARGE RIBOSOMAL SUBUNIT PROTEIN UL2M"/>
    <property type="match status" value="1"/>
</dbReference>
<comment type="caution">
    <text evidence="7">The sequence shown here is derived from an EMBL/GenBank/DDBJ whole genome shotgun (WGS) entry which is preliminary data.</text>
</comment>
<dbReference type="SMART" id="SM01383">
    <property type="entry name" value="Ribosomal_L2"/>
    <property type="match status" value="1"/>
</dbReference>
<keyword evidence="8" id="KW-1185">Reference proteome</keyword>
<organism evidence="7 8">
    <name type="scientific">Diaporthe australafricana</name>
    <dbReference type="NCBI Taxonomy" id="127596"/>
    <lineage>
        <taxon>Eukaryota</taxon>
        <taxon>Fungi</taxon>
        <taxon>Dikarya</taxon>
        <taxon>Ascomycota</taxon>
        <taxon>Pezizomycotina</taxon>
        <taxon>Sordariomycetes</taxon>
        <taxon>Sordariomycetidae</taxon>
        <taxon>Diaporthales</taxon>
        <taxon>Diaporthaceae</taxon>
        <taxon>Diaporthe</taxon>
    </lineage>
</organism>
<evidence type="ECO:0000256" key="4">
    <source>
        <dbReference type="SAM" id="MobiDB-lite"/>
    </source>
</evidence>
<evidence type="ECO:0000259" key="6">
    <source>
        <dbReference type="SMART" id="SM01383"/>
    </source>
</evidence>
<dbReference type="InterPro" id="IPR014722">
    <property type="entry name" value="Rib_uL2_dom2"/>
</dbReference>
<dbReference type="NCBIfam" id="TIGR01171">
    <property type="entry name" value="rplB_bact"/>
    <property type="match status" value="1"/>
</dbReference>